<accession>A0A8H3XGG2</accession>
<gene>
    <name evidence="1" type="ORF">F8M41_000671</name>
</gene>
<organism evidence="1 2">
    <name type="scientific">Gigaspora margarita</name>
    <dbReference type="NCBI Taxonomy" id="4874"/>
    <lineage>
        <taxon>Eukaryota</taxon>
        <taxon>Fungi</taxon>
        <taxon>Fungi incertae sedis</taxon>
        <taxon>Mucoromycota</taxon>
        <taxon>Glomeromycotina</taxon>
        <taxon>Glomeromycetes</taxon>
        <taxon>Diversisporales</taxon>
        <taxon>Gigasporaceae</taxon>
        <taxon>Gigaspora</taxon>
    </lineage>
</organism>
<dbReference type="Proteomes" id="UP000439903">
    <property type="component" value="Unassembled WGS sequence"/>
</dbReference>
<proteinExistence type="predicted"/>
<evidence type="ECO:0000313" key="1">
    <source>
        <dbReference type="EMBL" id="KAF0459911.1"/>
    </source>
</evidence>
<comment type="caution">
    <text evidence="1">The sequence shown here is derived from an EMBL/GenBank/DDBJ whole genome shotgun (WGS) entry which is preliminary data.</text>
</comment>
<name>A0A8H3XGG2_GIGMA</name>
<dbReference type="EMBL" id="WTPW01001051">
    <property type="protein sequence ID" value="KAF0459911.1"/>
    <property type="molecule type" value="Genomic_DNA"/>
</dbReference>
<sequence length="66" mass="7371">MQVQKLLSEVSEAYDRLWEVDDNELKIIMKTIPKESCAISPIIAFALAAQLNANQIPSKNDIIGIQ</sequence>
<reference evidence="1 2" key="1">
    <citation type="journal article" date="2019" name="Environ. Microbiol.">
        <title>At the nexus of three kingdoms: the genome of the mycorrhizal fungus Gigaspora margarita provides insights into plant, endobacterial and fungal interactions.</title>
        <authorList>
            <person name="Venice F."/>
            <person name="Ghignone S."/>
            <person name="Salvioli di Fossalunga A."/>
            <person name="Amselem J."/>
            <person name="Novero M."/>
            <person name="Xianan X."/>
            <person name="Sedzielewska Toro K."/>
            <person name="Morin E."/>
            <person name="Lipzen A."/>
            <person name="Grigoriev I.V."/>
            <person name="Henrissat B."/>
            <person name="Martin F.M."/>
            <person name="Bonfante P."/>
        </authorList>
    </citation>
    <scope>NUCLEOTIDE SEQUENCE [LARGE SCALE GENOMIC DNA]</scope>
    <source>
        <strain evidence="1 2">BEG34</strain>
    </source>
</reference>
<keyword evidence="2" id="KW-1185">Reference proteome</keyword>
<protein>
    <submittedName>
        <fullName evidence="1">Uncharacterized protein</fullName>
    </submittedName>
</protein>
<dbReference type="AlphaFoldDB" id="A0A8H3XGG2"/>
<evidence type="ECO:0000313" key="2">
    <source>
        <dbReference type="Proteomes" id="UP000439903"/>
    </source>
</evidence>